<sequence>MSLTILPYENLPTGTDLQTFETAIGYRLPDAYRQFLLTYNGGRFPQPVNALEQGIALCFPGETISPELAEIDYYAPGNLWDIAPFYGLLRQPGDYGDIAELHAFRFKEMPPELLAIASQMGNAQYFLCLDGERRGEVLFSSYETHRKYREDEPITQADFVCVAKSFSALFESLDWRLIPD</sequence>
<protein>
    <recommendedName>
        <fullName evidence="1">Knr4/Smi1-like domain-containing protein</fullName>
    </recommendedName>
</protein>
<comment type="caution">
    <text evidence="2">The sequence shown here is derived from an EMBL/GenBank/DDBJ whole genome shotgun (WGS) entry which is preliminary data.</text>
</comment>
<dbReference type="SUPFAM" id="SSF160631">
    <property type="entry name" value="SMI1/KNR4-like"/>
    <property type="match status" value="1"/>
</dbReference>
<proteinExistence type="predicted"/>
<dbReference type="InterPro" id="IPR018958">
    <property type="entry name" value="Knr4/Smi1-like_dom"/>
</dbReference>
<evidence type="ECO:0000259" key="1">
    <source>
        <dbReference type="SMART" id="SM00860"/>
    </source>
</evidence>
<reference evidence="2 3" key="1">
    <citation type="submission" date="2019-11" db="EMBL/GenBank/DDBJ databases">
        <title>Genome analysis of Rhizobacterium cereale a novel genus and species isolated from maize roots in North Spain.</title>
        <authorList>
            <person name="Menendez E."/>
            <person name="Flores-Felix J.D."/>
            <person name="Ramirez-Bahena M.-H."/>
            <person name="Igual J.M."/>
            <person name="Garcia-Fraile P."/>
            <person name="Peix A."/>
            <person name="Velazquez E."/>
        </authorList>
    </citation>
    <scope>NUCLEOTIDE SEQUENCE [LARGE SCALE GENOMIC DNA]</scope>
    <source>
        <strain evidence="2 3">RZME27</strain>
    </source>
</reference>
<gene>
    <name evidence="2" type="ORF">GAO09_16905</name>
</gene>
<organism evidence="2 3">
    <name type="scientific">Endobacterium cereale</name>
    <dbReference type="NCBI Taxonomy" id="2663029"/>
    <lineage>
        <taxon>Bacteria</taxon>
        <taxon>Pseudomonadati</taxon>
        <taxon>Pseudomonadota</taxon>
        <taxon>Alphaproteobacteria</taxon>
        <taxon>Hyphomicrobiales</taxon>
        <taxon>Rhizobiaceae</taxon>
        <taxon>Endobacterium</taxon>
    </lineage>
</organism>
<accession>A0A6A8ACS2</accession>
<evidence type="ECO:0000313" key="3">
    <source>
        <dbReference type="Proteomes" id="UP000435138"/>
    </source>
</evidence>
<dbReference type="EMBL" id="WIXI01000045">
    <property type="protein sequence ID" value="MQY47718.1"/>
    <property type="molecule type" value="Genomic_DNA"/>
</dbReference>
<dbReference type="RefSeq" id="WP_153355173.1">
    <property type="nucleotide sequence ID" value="NZ_JAYKOO010000007.1"/>
</dbReference>
<dbReference type="Proteomes" id="UP000435138">
    <property type="component" value="Unassembled WGS sequence"/>
</dbReference>
<dbReference type="Gene3D" id="3.40.1580.10">
    <property type="entry name" value="SMI1/KNR4-like"/>
    <property type="match status" value="1"/>
</dbReference>
<dbReference type="SMART" id="SM00860">
    <property type="entry name" value="SMI1_KNR4"/>
    <property type="match status" value="1"/>
</dbReference>
<dbReference type="InterPro" id="IPR037883">
    <property type="entry name" value="Knr4/Smi1-like_sf"/>
</dbReference>
<name>A0A6A8ACS2_9HYPH</name>
<keyword evidence="3" id="KW-1185">Reference proteome</keyword>
<feature type="domain" description="Knr4/Smi1-like" evidence="1">
    <location>
        <begin position="11"/>
        <end position="172"/>
    </location>
</feature>
<dbReference type="Pfam" id="PF09346">
    <property type="entry name" value="SMI1_KNR4"/>
    <property type="match status" value="1"/>
</dbReference>
<dbReference type="AlphaFoldDB" id="A0A6A8ACS2"/>
<evidence type="ECO:0000313" key="2">
    <source>
        <dbReference type="EMBL" id="MQY47718.1"/>
    </source>
</evidence>